<reference evidence="1 2" key="1">
    <citation type="submission" date="2020-08" db="EMBL/GenBank/DDBJ databases">
        <title>Genomic Encyclopedia of Type Strains, Phase IV (KMG-V): Genome sequencing to study the core and pangenomes of soil and plant-associated prokaryotes.</title>
        <authorList>
            <person name="Whitman W."/>
        </authorList>
    </citation>
    <scope>NUCLEOTIDE SEQUENCE [LARGE SCALE GENOMIC DNA]</scope>
    <source>
        <strain evidence="1 2">ANJLi2</strain>
    </source>
</reference>
<keyword evidence="2" id="KW-1185">Reference proteome</keyword>
<dbReference type="Proteomes" id="UP000541583">
    <property type="component" value="Unassembled WGS sequence"/>
</dbReference>
<comment type="caution">
    <text evidence="1">The sequence shown here is derived from an EMBL/GenBank/DDBJ whole genome shotgun (WGS) entry which is preliminary data.</text>
</comment>
<protein>
    <submittedName>
        <fullName evidence="1">Uncharacterized protein</fullName>
    </submittedName>
</protein>
<dbReference type="EMBL" id="JACHCB010000005">
    <property type="protein sequence ID" value="MBB6109714.1"/>
    <property type="molecule type" value="Genomic_DNA"/>
</dbReference>
<accession>A0ABR6PIW8</accession>
<evidence type="ECO:0000313" key="2">
    <source>
        <dbReference type="Proteomes" id="UP000541583"/>
    </source>
</evidence>
<gene>
    <name evidence="1" type="ORF">HDF23_002463</name>
</gene>
<proteinExistence type="predicted"/>
<name>A0ABR6PIW8_9SPHI</name>
<sequence>MFSIQANFSTKDVEEYIKAETEKWFQSLIEPFRITGRDLVDKARAKTRDDGGFGNITWRLRSSIGYLIIYNGEIIETYFPPLETGEEGSATGEDYAREIAALIDMHEGIQLVIVAGMEYAVLVERTGYQGKQRDVITHVVGDNIGNALRALLR</sequence>
<dbReference type="RefSeq" id="WP_076373497.1">
    <property type="nucleotide sequence ID" value="NZ_FTMG01000005.1"/>
</dbReference>
<organism evidence="1 2">
    <name type="scientific">Mucilaginibacter lappiensis</name>
    <dbReference type="NCBI Taxonomy" id="354630"/>
    <lineage>
        <taxon>Bacteria</taxon>
        <taxon>Pseudomonadati</taxon>
        <taxon>Bacteroidota</taxon>
        <taxon>Sphingobacteriia</taxon>
        <taxon>Sphingobacteriales</taxon>
        <taxon>Sphingobacteriaceae</taxon>
        <taxon>Mucilaginibacter</taxon>
    </lineage>
</organism>
<evidence type="ECO:0000313" key="1">
    <source>
        <dbReference type="EMBL" id="MBB6109714.1"/>
    </source>
</evidence>